<comment type="caution">
    <text evidence="3">The sequence shown here is derived from an EMBL/GenBank/DDBJ whole genome shotgun (WGS) entry which is preliminary data.</text>
</comment>
<dbReference type="GO" id="GO:0016787">
    <property type="term" value="F:hydrolase activity"/>
    <property type="evidence" value="ECO:0007669"/>
    <property type="project" value="UniProtKB-KW"/>
</dbReference>
<dbReference type="Gene3D" id="3.40.50.1820">
    <property type="entry name" value="alpha/beta hydrolase"/>
    <property type="match status" value="1"/>
</dbReference>
<keyword evidence="1" id="KW-0378">Hydrolase</keyword>
<evidence type="ECO:0000313" key="3">
    <source>
        <dbReference type="EMBL" id="REC79316.1"/>
    </source>
</evidence>
<name>A0A3D9DN34_9FLAO</name>
<dbReference type="Pfam" id="PF20434">
    <property type="entry name" value="BD-FAE"/>
    <property type="match status" value="1"/>
</dbReference>
<dbReference type="InterPro" id="IPR049492">
    <property type="entry name" value="BD-FAE-like_dom"/>
</dbReference>
<dbReference type="SUPFAM" id="SSF53474">
    <property type="entry name" value="alpha/beta-Hydrolases"/>
    <property type="match status" value="1"/>
</dbReference>
<evidence type="ECO:0000313" key="4">
    <source>
        <dbReference type="Proteomes" id="UP000257030"/>
    </source>
</evidence>
<sequence length="292" mass="32335">MNYFKITALSITLLTVSCSTQNVGNNKTVSVSQKEEKLTDIQYGSHERNVMDVYLPANRSPKTAFLINIHGGAWTQGDRTYDGKISEYLLSQGIAVANLNYRYANLTDTHLPELLDDIDNVAKYLSSRSNEWNTRKNGFSISGGSSGAHVSLMYAYTKNPQIKTIIEMCGPVDFTDVQTLTYVKAANLLEVLDKMSGNKTVWNPGDAIPKAYAKTSPVKFVNQIPTMIIHGDKDEVVPIQQAYILEKALKAKGVQYKLVVVPGAGHLITKLPADEQVVFTHVAEWLKKYGTN</sequence>
<keyword evidence="4" id="KW-1185">Reference proteome</keyword>
<evidence type="ECO:0000259" key="2">
    <source>
        <dbReference type="Pfam" id="PF20434"/>
    </source>
</evidence>
<organism evidence="3 4">
    <name type="scientific">Chryseobacterium elymi</name>
    <dbReference type="NCBI Taxonomy" id="395936"/>
    <lineage>
        <taxon>Bacteria</taxon>
        <taxon>Pseudomonadati</taxon>
        <taxon>Bacteroidota</taxon>
        <taxon>Flavobacteriia</taxon>
        <taxon>Flavobacteriales</taxon>
        <taxon>Weeksellaceae</taxon>
        <taxon>Chryseobacterium group</taxon>
        <taxon>Chryseobacterium</taxon>
    </lineage>
</organism>
<dbReference type="Proteomes" id="UP000257030">
    <property type="component" value="Unassembled WGS sequence"/>
</dbReference>
<dbReference type="PROSITE" id="PS51257">
    <property type="entry name" value="PROKAR_LIPOPROTEIN"/>
    <property type="match status" value="1"/>
</dbReference>
<feature type="domain" description="BD-FAE-like" evidence="2">
    <location>
        <begin position="51"/>
        <end position="249"/>
    </location>
</feature>
<dbReference type="EMBL" id="QNUH01000004">
    <property type="protein sequence ID" value="REC79316.1"/>
    <property type="molecule type" value="Genomic_DNA"/>
</dbReference>
<proteinExistence type="predicted"/>
<dbReference type="AlphaFoldDB" id="A0A3D9DN34"/>
<dbReference type="PANTHER" id="PTHR48081">
    <property type="entry name" value="AB HYDROLASE SUPERFAMILY PROTEIN C4A8.06C"/>
    <property type="match status" value="1"/>
</dbReference>
<accession>A0A3D9DN34</accession>
<gene>
    <name evidence="3" type="ORF">DRF60_05650</name>
</gene>
<dbReference type="OrthoDB" id="9777975at2"/>
<dbReference type="InterPro" id="IPR050300">
    <property type="entry name" value="GDXG_lipolytic_enzyme"/>
</dbReference>
<evidence type="ECO:0000256" key="1">
    <source>
        <dbReference type="ARBA" id="ARBA00022801"/>
    </source>
</evidence>
<dbReference type="InterPro" id="IPR029058">
    <property type="entry name" value="AB_hydrolase_fold"/>
</dbReference>
<reference evidence="3 4" key="1">
    <citation type="journal article" date="2010" name="Syst. Appl. Microbiol.">
        <title>Four new species of Chryseobacterium from the rhizosphere of coastal sand dune plants, Chryseobacterium elymi sp. nov., Chryseobacterium hagamense sp. nov., Chryseobacterium lathyri sp. nov. and Chryseobacterium rhizosphaerae sp. nov.</title>
        <authorList>
            <person name="Cho S.H."/>
            <person name="Lee K.S."/>
            <person name="Shin D.S."/>
            <person name="Han J.H."/>
            <person name="Park K.S."/>
            <person name="Lee C.H."/>
            <person name="Park K.H."/>
            <person name="Kim S.B."/>
        </authorList>
    </citation>
    <scope>NUCLEOTIDE SEQUENCE [LARGE SCALE GENOMIC DNA]</scope>
    <source>
        <strain evidence="3 4">KCTC 22547</strain>
    </source>
</reference>
<protein>
    <recommendedName>
        <fullName evidence="2">BD-FAE-like domain-containing protein</fullName>
    </recommendedName>
</protein>
<dbReference type="RefSeq" id="WP_116011143.1">
    <property type="nucleotide sequence ID" value="NZ_QNUH01000004.1"/>
</dbReference>